<dbReference type="AlphaFoldDB" id="A0A161W3I1"/>
<comment type="caution">
    <text evidence="2">The sequence shown here is derived from an EMBL/GenBank/DDBJ whole genome shotgun (WGS) entry which is preliminary data.</text>
</comment>
<evidence type="ECO:0000313" key="3">
    <source>
        <dbReference type="Proteomes" id="UP000076584"/>
    </source>
</evidence>
<protein>
    <submittedName>
        <fullName evidence="2">Uncharacterized protein</fullName>
    </submittedName>
</protein>
<dbReference type="Proteomes" id="UP000076584">
    <property type="component" value="Unassembled WGS sequence"/>
</dbReference>
<feature type="compositionally biased region" description="Acidic residues" evidence="1">
    <location>
        <begin position="87"/>
        <end position="113"/>
    </location>
</feature>
<accession>A0A161W3I1</accession>
<organism evidence="2 3">
    <name type="scientific">Colletotrichum incanum</name>
    <name type="common">Soybean anthracnose fungus</name>
    <dbReference type="NCBI Taxonomy" id="1573173"/>
    <lineage>
        <taxon>Eukaryota</taxon>
        <taxon>Fungi</taxon>
        <taxon>Dikarya</taxon>
        <taxon>Ascomycota</taxon>
        <taxon>Pezizomycotina</taxon>
        <taxon>Sordariomycetes</taxon>
        <taxon>Hypocreomycetidae</taxon>
        <taxon>Glomerellales</taxon>
        <taxon>Glomerellaceae</taxon>
        <taxon>Colletotrichum</taxon>
        <taxon>Colletotrichum spaethianum species complex</taxon>
    </lineage>
</organism>
<proteinExistence type="predicted"/>
<dbReference type="OrthoDB" id="10037289at2759"/>
<reference evidence="2 3" key="1">
    <citation type="submission" date="2015-06" db="EMBL/GenBank/DDBJ databases">
        <title>Survival trade-offs in plant roots during colonization by closely related pathogenic and mutualistic fungi.</title>
        <authorList>
            <person name="Hacquard S."/>
            <person name="Kracher B."/>
            <person name="Hiruma K."/>
            <person name="Weinman A."/>
            <person name="Muench P."/>
            <person name="Garrido Oter R."/>
            <person name="Ver Loren van Themaat E."/>
            <person name="Dallerey J.-F."/>
            <person name="Damm U."/>
            <person name="Henrissat B."/>
            <person name="Lespinet O."/>
            <person name="Thon M."/>
            <person name="Kemen E."/>
            <person name="McHardy A.C."/>
            <person name="Schulze-Lefert P."/>
            <person name="O'Connell R.J."/>
        </authorList>
    </citation>
    <scope>NUCLEOTIDE SEQUENCE [LARGE SCALE GENOMIC DNA]</scope>
    <source>
        <strain evidence="2 3">MAFF 238704</strain>
    </source>
</reference>
<sequence>MPPKRRSNVSEAGEASDTAKRTKTTASDASDAPAAANETRWSTKSNRWSAVSASRNADNDYKKAMEDIEHAYTYTCRCPFGTKHGDPDDEDDEDEEDEDEEDEDEDEDDEDEGEKQPKAKCDGGKTCLCTKPAAEHPDAPFVITNAGYRKLMTQQIHCQVRDPDNFNMYTYNDHSAYGVLQVIQNLILDYEEAKDNWKEQWVICEAMVPFIWYLSGGDFAMADDGEFCSQTARLIGNLFLAMLARLEREGVLTPDSEVKDLGNVMAGMLKVAAAFRGFSLLEDETQIKKSKKRPFPFIAEKFDDYVAAYAKKHGITLRGVPGLKGLLENVDDDVELPTAEKHGEDPWGWAAAFSEYKSKKKIGGDDLDITSWSSAERKRHAFNNKDPLGKKEINAIKDGMVMMLG</sequence>
<dbReference type="STRING" id="1573173.A0A161W3I1"/>
<keyword evidence="3" id="KW-1185">Reference proteome</keyword>
<feature type="region of interest" description="Disordered" evidence="1">
    <location>
        <begin position="79"/>
        <end position="119"/>
    </location>
</feature>
<feature type="compositionally biased region" description="Low complexity" evidence="1">
    <location>
        <begin position="26"/>
        <end position="36"/>
    </location>
</feature>
<evidence type="ECO:0000256" key="1">
    <source>
        <dbReference type="SAM" id="MobiDB-lite"/>
    </source>
</evidence>
<feature type="region of interest" description="Disordered" evidence="1">
    <location>
        <begin position="1"/>
        <end position="61"/>
    </location>
</feature>
<dbReference type="EMBL" id="LFIW01001612">
    <property type="protein sequence ID" value="KZL81605.1"/>
    <property type="molecule type" value="Genomic_DNA"/>
</dbReference>
<name>A0A161W3I1_COLIC</name>
<gene>
    <name evidence="2" type="ORF">CI238_05096</name>
</gene>
<evidence type="ECO:0000313" key="2">
    <source>
        <dbReference type="EMBL" id="KZL81605.1"/>
    </source>
</evidence>
<feature type="compositionally biased region" description="Polar residues" evidence="1">
    <location>
        <begin position="39"/>
        <end position="56"/>
    </location>
</feature>